<protein>
    <submittedName>
        <fullName evidence="2">Oidioi.mRNA.OKI2018_I69.PAR.g9800.t1.cds</fullName>
    </submittedName>
</protein>
<gene>
    <name evidence="2" type="ORF">OKIOD_LOCUS1358</name>
</gene>
<evidence type="ECO:0000313" key="2">
    <source>
        <dbReference type="EMBL" id="CAG5081153.1"/>
    </source>
</evidence>
<feature type="compositionally biased region" description="Basic and acidic residues" evidence="1">
    <location>
        <begin position="12"/>
        <end position="23"/>
    </location>
</feature>
<keyword evidence="3" id="KW-1185">Reference proteome</keyword>
<proteinExistence type="predicted"/>
<feature type="region of interest" description="Disordered" evidence="1">
    <location>
        <begin position="1"/>
        <end position="68"/>
    </location>
</feature>
<feature type="compositionally biased region" description="Polar residues" evidence="1">
    <location>
        <begin position="1"/>
        <end position="11"/>
    </location>
</feature>
<sequence length="116" mass="12606">MLDTPSTSSTTIHDDPSVAHMEAESAETARAGGNRDRDQAPLPTFAKKPKNLANDSPAPLALDDPQPSFCLVNLPSIRRSPTRTQLEGDLRFARRKSGRCWSRPTQGRAPTIGRGL</sequence>
<reference evidence="2 3" key="1">
    <citation type="submission" date="2021-04" db="EMBL/GenBank/DDBJ databases">
        <authorList>
            <person name="Bliznina A."/>
        </authorList>
    </citation>
    <scope>NUCLEOTIDE SEQUENCE [LARGE SCALE GENOMIC DNA]</scope>
</reference>
<evidence type="ECO:0000313" key="3">
    <source>
        <dbReference type="Proteomes" id="UP001158576"/>
    </source>
</evidence>
<name>A0ABN7RRG8_OIKDI</name>
<dbReference type="Proteomes" id="UP001158576">
    <property type="component" value="Chromosome PAR"/>
</dbReference>
<organism evidence="2 3">
    <name type="scientific">Oikopleura dioica</name>
    <name type="common">Tunicate</name>
    <dbReference type="NCBI Taxonomy" id="34765"/>
    <lineage>
        <taxon>Eukaryota</taxon>
        <taxon>Metazoa</taxon>
        <taxon>Chordata</taxon>
        <taxon>Tunicata</taxon>
        <taxon>Appendicularia</taxon>
        <taxon>Copelata</taxon>
        <taxon>Oikopleuridae</taxon>
        <taxon>Oikopleura</taxon>
    </lineage>
</organism>
<feature type="region of interest" description="Disordered" evidence="1">
    <location>
        <begin position="96"/>
        <end position="116"/>
    </location>
</feature>
<evidence type="ECO:0000256" key="1">
    <source>
        <dbReference type="SAM" id="MobiDB-lite"/>
    </source>
</evidence>
<dbReference type="EMBL" id="OU015568">
    <property type="protein sequence ID" value="CAG5081153.1"/>
    <property type="molecule type" value="Genomic_DNA"/>
</dbReference>
<accession>A0ABN7RRG8</accession>